<name>A0A7J8L7V1_9ROSI</name>
<reference evidence="2 3" key="1">
    <citation type="journal article" date="2019" name="Genome Biol. Evol.">
        <title>Insights into the evolution of the New World diploid cottons (Gossypium, subgenus Houzingenia) based on genome sequencing.</title>
        <authorList>
            <person name="Grover C.E."/>
            <person name="Arick M.A. 2nd"/>
            <person name="Thrash A."/>
            <person name="Conover J.L."/>
            <person name="Sanders W.S."/>
            <person name="Peterson D.G."/>
            <person name="Frelichowski J.E."/>
            <person name="Scheffler J.A."/>
            <person name="Scheffler B.E."/>
            <person name="Wendel J.F."/>
        </authorList>
    </citation>
    <scope>NUCLEOTIDE SEQUENCE [LARGE SCALE GENOMIC DNA]</scope>
    <source>
        <strain evidence="2">157</strain>
        <tissue evidence="2">Leaf</tissue>
    </source>
</reference>
<dbReference type="Proteomes" id="UP000593572">
    <property type="component" value="Unassembled WGS sequence"/>
</dbReference>
<gene>
    <name evidence="2" type="ORF">Golob_019585</name>
</gene>
<keyword evidence="1" id="KW-1133">Transmembrane helix</keyword>
<feature type="transmembrane region" description="Helical" evidence="1">
    <location>
        <begin position="32"/>
        <end position="50"/>
    </location>
</feature>
<accession>A0A7J8L7V1</accession>
<protein>
    <submittedName>
        <fullName evidence="2">Uncharacterized protein</fullName>
    </submittedName>
</protein>
<organism evidence="2 3">
    <name type="scientific">Gossypium lobatum</name>
    <dbReference type="NCBI Taxonomy" id="34289"/>
    <lineage>
        <taxon>Eukaryota</taxon>
        <taxon>Viridiplantae</taxon>
        <taxon>Streptophyta</taxon>
        <taxon>Embryophyta</taxon>
        <taxon>Tracheophyta</taxon>
        <taxon>Spermatophyta</taxon>
        <taxon>Magnoliopsida</taxon>
        <taxon>eudicotyledons</taxon>
        <taxon>Gunneridae</taxon>
        <taxon>Pentapetalae</taxon>
        <taxon>rosids</taxon>
        <taxon>malvids</taxon>
        <taxon>Malvales</taxon>
        <taxon>Malvaceae</taxon>
        <taxon>Malvoideae</taxon>
        <taxon>Gossypium</taxon>
    </lineage>
</organism>
<keyword evidence="3" id="KW-1185">Reference proteome</keyword>
<proteinExistence type="predicted"/>
<evidence type="ECO:0000256" key="1">
    <source>
        <dbReference type="SAM" id="Phobius"/>
    </source>
</evidence>
<dbReference type="EMBL" id="JABEZX010000001">
    <property type="protein sequence ID" value="MBA0548487.1"/>
    <property type="molecule type" value="Genomic_DNA"/>
</dbReference>
<evidence type="ECO:0000313" key="3">
    <source>
        <dbReference type="Proteomes" id="UP000593572"/>
    </source>
</evidence>
<comment type="caution">
    <text evidence="2">The sequence shown here is derived from an EMBL/GenBank/DDBJ whole genome shotgun (WGS) entry which is preliminary data.</text>
</comment>
<sequence length="51" mass="5327">MSVNVSANLNSGRTEFVNAGQMSNDGSSPDQLQSIIASLLNMIVLAALLFS</sequence>
<evidence type="ECO:0000313" key="2">
    <source>
        <dbReference type="EMBL" id="MBA0548487.1"/>
    </source>
</evidence>
<dbReference type="AlphaFoldDB" id="A0A7J8L7V1"/>
<keyword evidence="1" id="KW-0472">Membrane</keyword>
<keyword evidence="1" id="KW-0812">Transmembrane</keyword>